<dbReference type="PANTHER" id="PTHR42280">
    <property type="entry name" value="CITG FAMILY PROTEIN"/>
    <property type="match status" value="1"/>
</dbReference>
<reference evidence="1" key="1">
    <citation type="journal article" date="2020" name="mSystems">
        <title>Genome- and Community-Level Interaction Insights into Carbon Utilization and Element Cycling Functions of Hydrothermarchaeota in Hydrothermal Sediment.</title>
        <authorList>
            <person name="Zhou Z."/>
            <person name="Liu Y."/>
            <person name="Xu W."/>
            <person name="Pan J."/>
            <person name="Luo Z.H."/>
            <person name="Li M."/>
        </authorList>
    </citation>
    <scope>NUCLEOTIDE SEQUENCE [LARGE SCALE GENOMIC DNA]</scope>
    <source>
        <strain evidence="1">SpSt-732</strain>
    </source>
</reference>
<dbReference type="InterPro" id="IPR002736">
    <property type="entry name" value="CitG"/>
</dbReference>
<name>A0A7C4BCC1_9CREN</name>
<protein>
    <submittedName>
        <fullName evidence="1">Triphosphoribosyl-dephospho-CoA synthase</fullName>
    </submittedName>
</protein>
<dbReference type="AlphaFoldDB" id="A0A7C4BCC1"/>
<sequence>MCEKGTGHGVVLLVKRRIPMQSLRAVSYLLSSSIALEVAGYPKPGNVHRLRDFSDTFFEDFLVSAIVAEYHMLKAALRGCRLAQGLAPKVLVGDLIKATVAESRRVSGGGNTCLGSALLLYPLALTSGFILCRNGDLNAAAVARAVKDLLHSYSTALDSVEFYSAIRIASPSYIRRSDETGGVPNVWDEEYREKLLSRGYRLWDVLTHSAKSDIVCKEVVEGYTRSLRNAVFLEQRLKTHRNWNLAVVETYLYQLGHDVDTLIIRKHGFETALHVSKKALEILKMCLSNRGGCLDIVKAFDSELAEKGVNPGSSADIVTSSIALYAIQKKSSILRP</sequence>
<accession>A0A7C4BCC1</accession>
<dbReference type="GO" id="GO:0005524">
    <property type="term" value="F:ATP binding"/>
    <property type="evidence" value="ECO:0007669"/>
    <property type="project" value="InterPro"/>
</dbReference>
<proteinExistence type="predicted"/>
<dbReference type="EMBL" id="DTFF01000047">
    <property type="protein sequence ID" value="HGI87834.1"/>
    <property type="molecule type" value="Genomic_DNA"/>
</dbReference>
<dbReference type="Gene3D" id="1.10.4200.10">
    <property type="entry name" value="Triphosphoribosyl-dephospho-CoA protein"/>
    <property type="match status" value="1"/>
</dbReference>
<gene>
    <name evidence="1" type="ORF">ENV14_05560</name>
</gene>
<organism evidence="1">
    <name type="scientific">Ignisphaera aggregans</name>
    <dbReference type="NCBI Taxonomy" id="334771"/>
    <lineage>
        <taxon>Archaea</taxon>
        <taxon>Thermoproteota</taxon>
        <taxon>Thermoprotei</taxon>
        <taxon>Desulfurococcales</taxon>
        <taxon>Desulfurococcaceae</taxon>
        <taxon>Ignisphaera</taxon>
    </lineage>
</organism>
<dbReference type="GO" id="GO:0046917">
    <property type="term" value="F:triphosphoribosyl-dephospho-CoA synthase activity"/>
    <property type="evidence" value="ECO:0007669"/>
    <property type="project" value="InterPro"/>
</dbReference>
<dbReference type="Pfam" id="PF01874">
    <property type="entry name" value="CitG"/>
    <property type="match status" value="1"/>
</dbReference>
<comment type="caution">
    <text evidence="1">The sequence shown here is derived from an EMBL/GenBank/DDBJ whole genome shotgun (WGS) entry which is preliminary data.</text>
</comment>
<dbReference type="PANTHER" id="PTHR42280:SF1">
    <property type="entry name" value="CITG FAMILY PROTEIN"/>
    <property type="match status" value="1"/>
</dbReference>
<evidence type="ECO:0000313" key="1">
    <source>
        <dbReference type="EMBL" id="HGI87834.1"/>
    </source>
</evidence>